<accession>A0ABQ0Q1G0</accession>
<keyword evidence="3" id="KW-1185">Reference proteome</keyword>
<evidence type="ECO:0000313" key="2">
    <source>
        <dbReference type="EMBL" id="GBQ86793.1"/>
    </source>
</evidence>
<dbReference type="Proteomes" id="UP001062776">
    <property type="component" value="Unassembled WGS sequence"/>
</dbReference>
<sequence>MQLDWRNFYDAFLPFLPATLASDVTLIGTAIIALCAVAARFWPRPVDGSNWLPLYLLVNRLAMNSRHAENAGDQKNGYGEEP</sequence>
<keyword evidence="1" id="KW-0472">Membrane</keyword>
<gene>
    <name evidence="2" type="ORF">AA0535_1110</name>
</gene>
<name>A0ABQ0Q1G0_9PROT</name>
<reference evidence="2" key="1">
    <citation type="submission" date="2013-04" db="EMBL/GenBank/DDBJ databases">
        <title>The genome sequencing project of 58 acetic acid bacteria.</title>
        <authorList>
            <person name="Okamoto-Kainuma A."/>
            <person name="Ishikawa M."/>
            <person name="Umino S."/>
            <person name="Koizumi Y."/>
            <person name="Shiwa Y."/>
            <person name="Yoshikawa H."/>
            <person name="Matsutani M."/>
            <person name="Matsushita K."/>
        </authorList>
    </citation>
    <scope>NUCLEOTIDE SEQUENCE</scope>
    <source>
        <strain evidence="2">NRIC 0535</strain>
    </source>
</reference>
<protein>
    <submittedName>
        <fullName evidence="2">Uncharacterized protein</fullName>
    </submittedName>
</protein>
<proteinExistence type="predicted"/>
<comment type="caution">
    <text evidence="2">The sequence shown here is derived from an EMBL/GenBank/DDBJ whole genome shotgun (WGS) entry which is preliminary data.</text>
</comment>
<evidence type="ECO:0000313" key="3">
    <source>
        <dbReference type="Proteomes" id="UP001062776"/>
    </source>
</evidence>
<keyword evidence="1" id="KW-0812">Transmembrane</keyword>
<evidence type="ECO:0000256" key="1">
    <source>
        <dbReference type="SAM" id="Phobius"/>
    </source>
</evidence>
<dbReference type="EMBL" id="BAPV01000008">
    <property type="protein sequence ID" value="GBQ86793.1"/>
    <property type="molecule type" value="Genomic_DNA"/>
</dbReference>
<dbReference type="RefSeq" id="WP_264814931.1">
    <property type="nucleotide sequence ID" value="NZ_BAPV01000008.1"/>
</dbReference>
<organism evidence="2 3">
    <name type="scientific">Asaia krungthepensis NRIC 0535</name>
    <dbReference type="NCBI Taxonomy" id="1307925"/>
    <lineage>
        <taxon>Bacteria</taxon>
        <taxon>Pseudomonadati</taxon>
        <taxon>Pseudomonadota</taxon>
        <taxon>Alphaproteobacteria</taxon>
        <taxon>Acetobacterales</taxon>
        <taxon>Acetobacteraceae</taxon>
        <taxon>Asaia</taxon>
    </lineage>
</organism>
<keyword evidence="1" id="KW-1133">Transmembrane helix</keyword>
<feature type="transmembrane region" description="Helical" evidence="1">
    <location>
        <begin position="20"/>
        <end position="42"/>
    </location>
</feature>